<gene>
    <name evidence="10" type="ORF">C666_05100</name>
</gene>
<dbReference type="STRING" id="1123367.GCA_000621305_03219"/>
<organism evidence="10 11">
    <name type="scientific">Thauera linaloolentis (strain DSM 12138 / JCM 21573 / CCUG 41526 / CIP 105981 / IAM 15112 / NBRC 102519 / 47Lol)</name>
    <dbReference type="NCBI Taxonomy" id="1123367"/>
    <lineage>
        <taxon>Bacteria</taxon>
        <taxon>Pseudomonadati</taxon>
        <taxon>Pseudomonadota</taxon>
        <taxon>Betaproteobacteria</taxon>
        <taxon>Rhodocyclales</taxon>
        <taxon>Zoogloeaceae</taxon>
        <taxon>Thauera</taxon>
    </lineage>
</organism>
<evidence type="ECO:0000256" key="3">
    <source>
        <dbReference type="ARBA" id="ARBA00022475"/>
    </source>
</evidence>
<feature type="transmembrane region" description="Helical" evidence="9">
    <location>
        <begin position="212"/>
        <end position="230"/>
    </location>
</feature>
<keyword evidence="11" id="KW-1185">Reference proteome</keyword>
<reference evidence="10 11" key="1">
    <citation type="submission" date="2012-09" db="EMBL/GenBank/DDBJ databases">
        <title>Draft Genome Sequences of 6 Strains from Genus Thauera.</title>
        <authorList>
            <person name="Liu B."/>
            <person name="Shapleigh J.P."/>
            <person name="Frostegard A.H."/>
        </authorList>
    </citation>
    <scope>NUCLEOTIDE SEQUENCE [LARGE SCALE GENOMIC DNA]</scope>
    <source>
        <strain evidence="11">47Lol / DSM 12138</strain>
    </source>
</reference>
<dbReference type="EMBL" id="AMXE01000011">
    <property type="protein sequence ID" value="ENO89662.1"/>
    <property type="molecule type" value="Genomic_DNA"/>
</dbReference>
<dbReference type="PANTHER" id="PTHR30574">
    <property type="entry name" value="INNER MEMBRANE PROTEIN YEDE"/>
    <property type="match status" value="1"/>
</dbReference>
<name>N6Z507_THAL4</name>
<dbReference type="Proteomes" id="UP000013232">
    <property type="component" value="Unassembled WGS sequence"/>
</dbReference>
<dbReference type="RefSeq" id="WP_004334780.1">
    <property type="nucleotide sequence ID" value="NZ_AMXE01000011.1"/>
</dbReference>
<feature type="transmembrane region" description="Helical" evidence="9">
    <location>
        <begin position="348"/>
        <end position="367"/>
    </location>
</feature>
<evidence type="ECO:0000256" key="4">
    <source>
        <dbReference type="ARBA" id="ARBA00022519"/>
    </source>
</evidence>
<evidence type="ECO:0000256" key="9">
    <source>
        <dbReference type="SAM" id="Phobius"/>
    </source>
</evidence>
<protein>
    <submittedName>
        <fullName evidence="10">Uncharacterized protein</fullName>
    </submittedName>
</protein>
<evidence type="ECO:0000256" key="2">
    <source>
        <dbReference type="ARBA" id="ARBA00022448"/>
    </source>
</evidence>
<feature type="transmembrane region" description="Helical" evidence="9">
    <location>
        <begin position="322"/>
        <end position="342"/>
    </location>
</feature>
<evidence type="ECO:0000256" key="1">
    <source>
        <dbReference type="ARBA" id="ARBA00004429"/>
    </source>
</evidence>
<keyword evidence="5 9" id="KW-0812">Transmembrane</keyword>
<evidence type="ECO:0000256" key="6">
    <source>
        <dbReference type="ARBA" id="ARBA00022989"/>
    </source>
</evidence>
<feature type="transmembrane region" description="Helical" evidence="9">
    <location>
        <begin position="280"/>
        <end position="301"/>
    </location>
</feature>
<accession>N6Z507</accession>
<dbReference type="GO" id="GO:0005886">
    <property type="term" value="C:plasma membrane"/>
    <property type="evidence" value="ECO:0007669"/>
    <property type="project" value="UniProtKB-SubCell"/>
</dbReference>
<keyword evidence="2" id="KW-0813">Transport</keyword>
<feature type="transmembrane region" description="Helical" evidence="9">
    <location>
        <begin position="20"/>
        <end position="41"/>
    </location>
</feature>
<keyword evidence="4" id="KW-0997">Cell inner membrane</keyword>
<dbReference type="Pfam" id="PF04143">
    <property type="entry name" value="Sulf_transp"/>
    <property type="match status" value="1"/>
</dbReference>
<comment type="similarity">
    <text evidence="8">Belongs to the TsuA/YedE (TC 9.B.102) family.</text>
</comment>
<feature type="transmembrane region" description="Helical" evidence="9">
    <location>
        <begin position="62"/>
        <end position="82"/>
    </location>
</feature>
<feature type="transmembrane region" description="Helical" evidence="9">
    <location>
        <begin position="132"/>
        <end position="153"/>
    </location>
</feature>
<evidence type="ECO:0000256" key="8">
    <source>
        <dbReference type="ARBA" id="ARBA00035655"/>
    </source>
</evidence>
<evidence type="ECO:0000256" key="7">
    <source>
        <dbReference type="ARBA" id="ARBA00023136"/>
    </source>
</evidence>
<dbReference type="AlphaFoldDB" id="N6Z507"/>
<comment type="caution">
    <text evidence="10">The sequence shown here is derived from an EMBL/GenBank/DDBJ whole genome shotgun (WGS) entry which is preliminary data.</text>
</comment>
<keyword evidence="3" id="KW-1003">Cell membrane</keyword>
<keyword evidence="7 9" id="KW-0472">Membrane</keyword>
<feature type="transmembrane region" description="Helical" evidence="9">
    <location>
        <begin position="173"/>
        <end position="200"/>
    </location>
</feature>
<evidence type="ECO:0000313" key="10">
    <source>
        <dbReference type="EMBL" id="ENO89662.1"/>
    </source>
</evidence>
<sequence>MAGHSAAGRIMEETIVSAPVIAWLAFAVGTVFGFVANRTNFCTMGAVSDVVNMGDWNRMRMWAVAIAAAILGTAALQLAGLLDVSRSIYTGARLIWLSHVIGGLAFGVGMTLASGCGSKTLIRIGGGNLKSLVVFVFLGISAYMTLRGLFAVWRVRFLDPVAIDLPHGQDLPAFIAASGIDPAGALAIAAGVTGGALLLWAFAKREARSADVWLGGAIIGATVVAAWYVSGHIGHVAEHPETLEEAFIGTNSGRPESLTFVGPLAFTLELLMLWSDSSRIVTFGIASTLGVVAGAAIHAVLSKRFRIEGFRDAPDLARHMAGGILMGFGGVTALGCTIGQGVTGLSTLALGSVITTVAIITGSAVTMKIQYWLLMREA</sequence>
<comment type="subcellular location">
    <subcellularLocation>
        <location evidence="1">Cell inner membrane</location>
        <topology evidence="1">Multi-pass membrane protein</topology>
    </subcellularLocation>
</comment>
<keyword evidence="6 9" id="KW-1133">Transmembrane helix</keyword>
<dbReference type="InterPro" id="IPR007272">
    <property type="entry name" value="Sulf_transp_TsuA/YedE"/>
</dbReference>
<dbReference type="PANTHER" id="PTHR30574:SF1">
    <property type="entry name" value="SULPHUR TRANSPORT DOMAIN-CONTAINING PROTEIN"/>
    <property type="match status" value="1"/>
</dbReference>
<dbReference type="eggNOG" id="COG2391">
    <property type="taxonomic scope" value="Bacteria"/>
</dbReference>
<proteinExistence type="inferred from homology"/>
<evidence type="ECO:0000313" key="11">
    <source>
        <dbReference type="Proteomes" id="UP000013232"/>
    </source>
</evidence>
<evidence type="ECO:0000256" key="5">
    <source>
        <dbReference type="ARBA" id="ARBA00022692"/>
    </source>
</evidence>
<feature type="transmembrane region" description="Helical" evidence="9">
    <location>
        <begin position="94"/>
        <end position="112"/>
    </location>
</feature>